<accession>A0ABP8BVI1</accession>
<dbReference type="EMBL" id="BAABAS010000004">
    <property type="protein sequence ID" value="GAA4227270.1"/>
    <property type="molecule type" value="Genomic_DNA"/>
</dbReference>
<dbReference type="InterPro" id="IPR036844">
    <property type="entry name" value="Hint_dom_sf"/>
</dbReference>
<dbReference type="Pfam" id="PF07591">
    <property type="entry name" value="PT-HINT"/>
    <property type="match status" value="1"/>
</dbReference>
<name>A0ABP8BVI1_9ACTN</name>
<dbReference type="SUPFAM" id="SSF51294">
    <property type="entry name" value="Hedgehog/intein (Hint) domain"/>
    <property type="match status" value="1"/>
</dbReference>
<dbReference type="Gene3D" id="2.170.16.10">
    <property type="entry name" value="Hedgehog/Intein (Hint) domain"/>
    <property type="match status" value="1"/>
</dbReference>
<reference evidence="3" key="1">
    <citation type="journal article" date="2019" name="Int. J. Syst. Evol. Microbiol.">
        <title>The Global Catalogue of Microorganisms (GCM) 10K type strain sequencing project: providing services to taxonomists for standard genome sequencing and annotation.</title>
        <authorList>
            <consortium name="The Broad Institute Genomics Platform"/>
            <consortium name="The Broad Institute Genome Sequencing Center for Infectious Disease"/>
            <person name="Wu L."/>
            <person name="Ma J."/>
        </authorList>
    </citation>
    <scope>NUCLEOTIDE SEQUENCE [LARGE SCALE GENOMIC DNA]</scope>
    <source>
        <strain evidence="3">JCM 17440</strain>
    </source>
</reference>
<gene>
    <name evidence="2" type="ORF">GCM10022254_14550</name>
</gene>
<evidence type="ECO:0000313" key="2">
    <source>
        <dbReference type="EMBL" id="GAA4227270.1"/>
    </source>
</evidence>
<protein>
    <recommendedName>
        <fullName evidence="4">Intein C-terminal splicing domain-containing protein</fullName>
    </recommendedName>
</protein>
<evidence type="ECO:0008006" key="4">
    <source>
        <dbReference type="Google" id="ProtNLM"/>
    </source>
</evidence>
<evidence type="ECO:0000256" key="1">
    <source>
        <dbReference type="SAM" id="MobiDB-lite"/>
    </source>
</evidence>
<proteinExistence type="predicted"/>
<comment type="caution">
    <text evidence="2">The sequence shown here is derived from an EMBL/GenBank/DDBJ whole genome shotgun (WGS) entry which is preliminary data.</text>
</comment>
<sequence length="279" mass="29739">MSSSAAGDESKVVATDPSTGETSVEPVLDTITTKGDKKLVQLTIDANARLLPGGQDDNPEHASLVLKRKQPKSGVVIATDHHPFWVAGDINTWVKATDLKPGMWLRTSAGTYVQITATNHTTAAHQRVHNLTIAIANTYYVEAGETPVLVHNCGNTPPGVRWPVPPALAQDQPMLLSAPAVPGPVRTSEEELADCAPSSLGTTSKFIMLTRCPAPRFTSWTKACIVVLELTFTETYGIKVLLAGCALKILSFTGGIVRRSKAEAYGSLRLGSTTGLNNR</sequence>
<dbReference type="RefSeq" id="WP_344891713.1">
    <property type="nucleotide sequence ID" value="NZ_BAABAS010000004.1"/>
</dbReference>
<evidence type="ECO:0000313" key="3">
    <source>
        <dbReference type="Proteomes" id="UP001501710"/>
    </source>
</evidence>
<feature type="region of interest" description="Disordered" evidence="1">
    <location>
        <begin position="1"/>
        <end position="26"/>
    </location>
</feature>
<organism evidence="2 3">
    <name type="scientific">Actinomadura meridiana</name>
    <dbReference type="NCBI Taxonomy" id="559626"/>
    <lineage>
        <taxon>Bacteria</taxon>
        <taxon>Bacillati</taxon>
        <taxon>Actinomycetota</taxon>
        <taxon>Actinomycetes</taxon>
        <taxon>Streptosporangiales</taxon>
        <taxon>Thermomonosporaceae</taxon>
        <taxon>Actinomadura</taxon>
    </lineage>
</organism>
<dbReference type="Proteomes" id="UP001501710">
    <property type="component" value="Unassembled WGS sequence"/>
</dbReference>
<keyword evidence="3" id="KW-1185">Reference proteome</keyword>